<evidence type="ECO:0000259" key="1">
    <source>
        <dbReference type="Pfam" id="PF05099"/>
    </source>
</evidence>
<accession>A0ABU2ZUE6</accession>
<dbReference type="SUPFAM" id="SSF158682">
    <property type="entry name" value="TerB-like"/>
    <property type="match status" value="1"/>
</dbReference>
<evidence type="ECO:0000313" key="2">
    <source>
        <dbReference type="EMBL" id="MDT0596262.1"/>
    </source>
</evidence>
<dbReference type="InterPro" id="IPR029024">
    <property type="entry name" value="TerB-like"/>
</dbReference>
<dbReference type="Pfam" id="PF05099">
    <property type="entry name" value="TerB"/>
    <property type="match status" value="1"/>
</dbReference>
<dbReference type="InterPro" id="IPR007791">
    <property type="entry name" value="DjlA_N"/>
</dbReference>
<keyword evidence="3" id="KW-1185">Reference proteome</keyword>
<organism evidence="2 3">
    <name type="scientific">Glaciecola petra</name>
    <dbReference type="NCBI Taxonomy" id="3075602"/>
    <lineage>
        <taxon>Bacteria</taxon>
        <taxon>Pseudomonadati</taxon>
        <taxon>Pseudomonadota</taxon>
        <taxon>Gammaproteobacteria</taxon>
        <taxon>Alteromonadales</taxon>
        <taxon>Alteromonadaceae</taxon>
        <taxon>Glaciecola</taxon>
    </lineage>
</organism>
<dbReference type="RefSeq" id="WP_311369789.1">
    <property type="nucleotide sequence ID" value="NZ_JAVRHX010000006.1"/>
</dbReference>
<sequence>MISKLKAFFEKELSLKSKNEPQEDINAKLQKACAILLLEISKADYQETKDEKDRIRKILQDKFTLSDAQLNELIALSEDEGNEVTSMYPLTSLINEHYSYEQKLGLLDLLWQVAYADGELSKYEDHVIRNVAELLYVAHSDFIKSKLSQQP</sequence>
<reference evidence="2 3" key="1">
    <citation type="submission" date="2023-09" db="EMBL/GenBank/DDBJ databases">
        <authorList>
            <person name="Rey-Velasco X."/>
        </authorList>
    </citation>
    <scope>NUCLEOTIDE SEQUENCE [LARGE SCALE GENOMIC DNA]</scope>
    <source>
        <strain evidence="2 3">P117</strain>
    </source>
</reference>
<dbReference type="Proteomes" id="UP001253545">
    <property type="component" value="Unassembled WGS sequence"/>
</dbReference>
<dbReference type="EMBL" id="JAVRHX010000006">
    <property type="protein sequence ID" value="MDT0596262.1"/>
    <property type="molecule type" value="Genomic_DNA"/>
</dbReference>
<dbReference type="CDD" id="cd07313">
    <property type="entry name" value="terB_like_2"/>
    <property type="match status" value="1"/>
</dbReference>
<dbReference type="Gene3D" id="1.10.3680.10">
    <property type="entry name" value="TerB-like"/>
    <property type="match status" value="1"/>
</dbReference>
<evidence type="ECO:0000313" key="3">
    <source>
        <dbReference type="Proteomes" id="UP001253545"/>
    </source>
</evidence>
<name>A0ABU2ZUE6_9ALTE</name>
<protein>
    <submittedName>
        <fullName evidence="2">TerB family tellurite resistance protein</fullName>
    </submittedName>
</protein>
<proteinExistence type="predicted"/>
<gene>
    <name evidence="2" type="ORF">RM552_15515</name>
</gene>
<feature type="domain" description="Co-chaperone DjlA N-terminal" evidence="1">
    <location>
        <begin position="31"/>
        <end position="145"/>
    </location>
</feature>
<comment type="caution">
    <text evidence="2">The sequence shown here is derived from an EMBL/GenBank/DDBJ whole genome shotgun (WGS) entry which is preliminary data.</text>
</comment>